<dbReference type="GO" id="GO:0020037">
    <property type="term" value="F:heme binding"/>
    <property type="evidence" value="ECO:0007669"/>
    <property type="project" value="InterPro"/>
</dbReference>
<proteinExistence type="inferred from homology"/>
<keyword evidence="3" id="KW-0349">Heme</keyword>
<dbReference type="GO" id="GO:0005506">
    <property type="term" value="F:iron ion binding"/>
    <property type="evidence" value="ECO:0007669"/>
    <property type="project" value="InterPro"/>
</dbReference>
<organism evidence="9 10">
    <name type="scientific">Mycena maculata</name>
    <dbReference type="NCBI Taxonomy" id="230809"/>
    <lineage>
        <taxon>Eukaryota</taxon>
        <taxon>Fungi</taxon>
        <taxon>Dikarya</taxon>
        <taxon>Basidiomycota</taxon>
        <taxon>Agaricomycotina</taxon>
        <taxon>Agaricomycetes</taxon>
        <taxon>Agaricomycetidae</taxon>
        <taxon>Agaricales</taxon>
        <taxon>Marasmiineae</taxon>
        <taxon>Mycenaceae</taxon>
        <taxon>Mycena</taxon>
    </lineage>
</organism>
<dbReference type="AlphaFoldDB" id="A0AAD7JDC8"/>
<keyword evidence="8" id="KW-0812">Transmembrane</keyword>
<evidence type="ECO:0000313" key="10">
    <source>
        <dbReference type="Proteomes" id="UP001215280"/>
    </source>
</evidence>
<reference evidence="9" key="1">
    <citation type="submission" date="2023-03" db="EMBL/GenBank/DDBJ databases">
        <title>Massive genome expansion in bonnet fungi (Mycena s.s.) driven by repeated elements and novel gene families across ecological guilds.</title>
        <authorList>
            <consortium name="Lawrence Berkeley National Laboratory"/>
            <person name="Harder C.B."/>
            <person name="Miyauchi S."/>
            <person name="Viragh M."/>
            <person name="Kuo A."/>
            <person name="Thoen E."/>
            <person name="Andreopoulos B."/>
            <person name="Lu D."/>
            <person name="Skrede I."/>
            <person name="Drula E."/>
            <person name="Henrissat B."/>
            <person name="Morin E."/>
            <person name="Kohler A."/>
            <person name="Barry K."/>
            <person name="LaButti K."/>
            <person name="Morin E."/>
            <person name="Salamov A."/>
            <person name="Lipzen A."/>
            <person name="Mereny Z."/>
            <person name="Hegedus B."/>
            <person name="Baldrian P."/>
            <person name="Stursova M."/>
            <person name="Weitz H."/>
            <person name="Taylor A."/>
            <person name="Grigoriev I.V."/>
            <person name="Nagy L.G."/>
            <person name="Martin F."/>
            <person name="Kauserud H."/>
        </authorList>
    </citation>
    <scope>NUCLEOTIDE SEQUENCE</scope>
    <source>
        <strain evidence="9">CBHHK188m</strain>
    </source>
</reference>
<comment type="similarity">
    <text evidence="2">Belongs to the cytochrome P450 family.</text>
</comment>
<keyword evidence="10" id="KW-1185">Reference proteome</keyword>
<gene>
    <name evidence="9" type="ORF">DFH07DRAFT_431550</name>
</gene>
<dbReference type="EMBL" id="JARJLG010000049">
    <property type="protein sequence ID" value="KAJ7760303.1"/>
    <property type="molecule type" value="Genomic_DNA"/>
</dbReference>
<keyword evidence="7" id="KW-0503">Monooxygenase</keyword>
<dbReference type="Proteomes" id="UP001215280">
    <property type="component" value="Unassembled WGS sequence"/>
</dbReference>
<evidence type="ECO:0000256" key="3">
    <source>
        <dbReference type="ARBA" id="ARBA00022617"/>
    </source>
</evidence>
<evidence type="ECO:0000256" key="7">
    <source>
        <dbReference type="ARBA" id="ARBA00023033"/>
    </source>
</evidence>
<comment type="cofactor">
    <cofactor evidence="1">
        <name>heme</name>
        <dbReference type="ChEBI" id="CHEBI:30413"/>
    </cofactor>
</comment>
<keyword evidence="4" id="KW-0479">Metal-binding</keyword>
<feature type="transmembrane region" description="Helical" evidence="8">
    <location>
        <begin position="7"/>
        <end position="26"/>
    </location>
</feature>
<protein>
    <recommendedName>
        <fullName evidence="11">Cytochrome P450</fullName>
    </recommendedName>
</protein>
<dbReference type="GO" id="GO:0004497">
    <property type="term" value="F:monooxygenase activity"/>
    <property type="evidence" value="ECO:0007669"/>
    <property type="project" value="UniProtKB-KW"/>
</dbReference>
<sequence>MISPGIRLLSPPLAILSPFLLVGYAFNIAPHVVLLGTVGAVLVLAAVRIWATRLLQHMRARAAGARLVSTASRRWPGNLDILTSLRREWNVSYPLTVLREILAASNTNTLNLRIGWDDYIFTTEPEYIKLILATDFTNYVKAFRDCMGSVLGTGVFNSDGDMWKFHRGATRPFFNRDRISDFEIFAHHADRAIKRMKELMRAGYAVDFQGASTTLLLLTCRFELFCAP</sequence>
<dbReference type="Gene3D" id="1.10.630.10">
    <property type="entry name" value="Cytochrome P450"/>
    <property type="match status" value="1"/>
</dbReference>
<dbReference type="InterPro" id="IPR036396">
    <property type="entry name" value="Cyt_P450_sf"/>
</dbReference>
<keyword evidence="5" id="KW-0560">Oxidoreductase</keyword>
<dbReference type="GO" id="GO:0016705">
    <property type="term" value="F:oxidoreductase activity, acting on paired donors, with incorporation or reduction of molecular oxygen"/>
    <property type="evidence" value="ECO:0007669"/>
    <property type="project" value="InterPro"/>
</dbReference>
<dbReference type="InterPro" id="IPR047146">
    <property type="entry name" value="Cyt_P450_E_CYP52_fungi"/>
</dbReference>
<dbReference type="PANTHER" id="PTHR24287">
    <property type="entry name" value="P450, PUTATIVE (EUROFUNG)-RELATED"/>
    <property type="match status" value="1"/>
</dbReference>
<evidence type="ECO:0000256" key="1">
    <source>
        <dbReference type="ARBA" id="ARBA00001971"/>
    </source>
</evidence>
<keyword evidence="8" id="KW-1133">Transmembrane helix</keyword>
<accession>A0AAD7JDC8</accession>
<evidence type="ECO:0008006" key="11">
    <source>
        <dbReference type="Google" id="ProtNLM"/>
    </source>
</evidence>
<evidence type="ECO:0000256" key="6">
    <source>
        <dbReference type="ARBA" id="ARBA00023004"/>
    </source>
</evidence>
<name>A0AAD7JDC8_9AGAR</name>
<evidence type="ECO:0000256" key="2">
    <source>
        <dbReference type="ARBA" id="ARBA00010617"/>
    </source>
</evidence>
<evidence type="ECO:0000256" key="8">
    <source>
        <dbReference type="SAM" id="Phobius"/>
    </source>
</evidence>
<comment type="caution">
    <text evidence="9">The sequence shown here is derived from an EMBL/GenBank/DDBJ whole genome shotgun (WGS) entry which is preliminary data.</text>
</comment>
<evidence type="ECO:0000313" key="9">
    <source>
        <dbReference type="EMBL" id="KAJ7760303.1"/>
    </source>
</evidence>
<feature type="transmembrane region" description="Helical" evidence="8">
    <location>
        <begin position="32"/>
        <end position="51"/>
    </location>
</feature>
<dbReference type="PANTHER" id="PTHR24287:SF1">
    <property type="entry name" value="P450, PUTATIVE (EUROFUNG)-RELATED"/>
    <property type="match status" value="1"/>
</dbReference>
<keyword evidence="8" id="KW-0472">Membrane</keyword>
<evidence type="ECO:0000256" key="5">
    <source>
        <dbReference type="ARBA" id="ARBA00023002"/>
    </source>
</evidence>
<dbReference type="SUPFAM" id="SSF48264">
    <property type="entry name" value="Cytochrome P450"/>
    <property type="match status" value="1"/>
</dbReference>
<keyword evidence="6" id="KW-0408">Iron</keyword>
<evidence type="ECO:0000256" key="4">
    <source>
        <dbReference type="ARBA" id="ARBA00022723"/>
    </source>
</evidence>